<dbReference type="AlphaFoldDB" id="A0A9E7L2J0"/>
<evidence type="ECO:0000256" key="1">
    <source>
        <dbReference type="ARBA" id="ARBA00004123"/>
    </source>
</evidence>
<keyword evidence="4" id="KW-0805">Transcription regulation</keyword>
<dbReference type="GO" id="GO:0046982">
    <property type="term" value="F:protein heterodimerization activity"/>
    <property type="evidence" value="ECO:0007669"/>
    <property type="project" value="InterPro"/>
</dbReference>
<dbReference type="GO" id="GO:0005669">
    <property type="term" value="C:transcription factor TFIID complex"/>
    <property type="evidence" value="ECO:0007669"/>
    <property type="project" value="InterPro"/>
</dbReference>
<dbReference type="CDD" id="cd08049">
    <property type="entry name" value="TAF8"/>
    <property type="match status" value="1"/>
</dbReference>
<dbReference type="InterPro" id="IPR006565">
    <property type="entry name" value="BTP"/>
</dbReference>
<reference evidence="9" key="1">
    <citation type="submission" date="2022-05" db="EMBL/GenBank/DDBJ databases">
        <title>The Musa troglodytarum L. genome provides insights into the mechanism of non-climacteric behaviour and enrichment of carotenoids.</title>
        <authorList>
            <person name="Wang J."/>
        </authorList>
    </citation>
    <scope>NUCLEOTIDE SEQUENCE</scope>
    <source>
        <tissue evidence="9">Leaf</tissue>
    </source>
</reference>
<dbReference type="EMBL" id="CP097510">
    <property type="protein sequence ID" value="URE35554.1"/>
    <property type="molecule type" value="Genomic_DNA"/>
</dbReference>
<evidence type="ECO:0000259" key="8">
    <source>
        <dbReference type="SMART" id="SM00576"/>
    </source>
</evidence>
<dbReference type="Gene3D" id="1.10.20.10">
    <property type="entry name" value="Histone, subunit A"/>
    <property type="match status" value="1"/>
</dbReference>
<dbReference type="InterPro" id="IPR037818">
    <property type="entry name" value="TAF8"/>
</dbReference>
<name>A0A9E7L2J0_9LILI</name>
<feature type="compositionally biased region" description="Low complexity" evidence="7">
    <location>
        <begin position="11"/>
        <end position="22"/>
    </location>
</feature>
<evidence type="ECO:0000256" key="7">
    <source>
        <dbReference type="SAM" id="MobiDB-lite"/>
    </source>
</evidence>
<evidence type="ECO:0000256" key="6">
    <source>
        <dbReference type="ARBA" id="ARBA00023242"/>
    </source>
</evidence>
<keyword evidence="6" id="KW-0539">Nucleus</keyword>
<keyword evidence="5" id="KW-0804">Transcription</keyword>
<dbReference type="PANTHER" id="PTHR46338">
    <property type="entry name" value="TRANSCRIPTION INITIATION FACTOR TFIID SUBUNIT 8"/>
    <property type="match status" value="1"/>
</dbReference>
<dbReference type="InterPro" id="IPR009072">
    <property type="entry name" value="Histone-fold"/>
</dbReference>
<gene>
    <name evidence="9" type="ORF">MUK42_03213</name>
</gene>
<accession>A0A9E7L2J0</accession>
<dbReference type="Pfam" id="PF10406">
    <property type="entry name" value="TAF8_C"/>
    <property type="match status" value="1"/>
</dbReference>
<evidence type="ECO:0000256" key="5">
    <source>
        <dbReference type="ARBA" id="ARBA00023163"/>
    </source>
</evidence>
<dbReference type="PANTHER" id="PTHR46338:SF1">
    <property type="entry name" value="TRANSCRIPTION INITIATION FACTOR TFIID SUBUNIT 8"/>
    <property type="match status" value="1"/>
</dbReference>
<protein>
    <recommendedName>
        <fullName evidence="3">Transcription initiation factor TFIID subunit 8</fullName>
    </recommendedName>
</protein>
<evidence type="ECO:0000256" key="4">
    <source>
        <dbReference type="ARBA" id="ARBA00023015"/>
    </source>
</evidence>
<sequence length="486" mass="53317">MNDGGKESESDQQSSLKKSLPSSATDEFGRAVVKIAVAQICETVGFQGSHYSAVDALTEVTVRYICDLGKSASFYAHLAGRTSCNVFDIIQSLEDLSSQAGFSGASDVHHCLVGSGVVREITHFVSTKEEVPFAQPIPKFPVPRVPKATPSFAQVNKEPPGKHIPDWLPRLPDPHTYVHTPVWNKRTTDAKTDKVEQARQRRKAERSLLSLQKRLASSEAAGFQPTGDGDVGKGKQVVGSNPFLAPPLPYKEKAVSENARLHEADAGKRLSVLETFAPVFEAAKVGSLDLSASEKKVVLRSRPTVHFKIGIDKKSIAASLSSNALDAKKDSWPLRDDEKDDKKRRAEMILREAMEKPHDLAQLLSSLHKVKGHRDITALASFPSSHAFTRLVLSMGLSLDLLCSEYTRRCPRMRKASIMFSVDLSCYLFRGARFRQHPKIVNAAGNKPLEMTSFMATSMEGSLAEILVGVANMRPHGHCLQFYSAV</sequence>
<evidence type="ECO:0000313" key="10">
    <source>
        <dbReference type="Proteomes" id="UP001055439"/>
    </source>
</evidence>
<feature type="domain" description="Bromodomain associated" evidence="8">
    <location>
        <begin position="26"/>
        <end position="102"/>
    </location>
</feature>
<dbReference type="SMART" id="SM00576">
    <property type="entry name" value="BTP"/>
    <property type="match status" value="1"/>
</dbReference>
<feature type="region of interest" description="Disordered" evidence="7">
    <location>
        <begin position="1"/>
        <end position="22"/>
    </location>
</feature>
<proteinExistence type="inferred from homology"/>
<organism evidence="9 10">
    <name type="scientific">Musa troglodytarum</name>
    <name type="common">fe'i banana</name>
    <dbReference type="NCBI Taxonomy" id="320322"/>
    <lineage>
        <taxon>Eukaryota</taxon>
        <taxon>Viridiplantae</taxon>
        <taxon>Streptophyta</taxon>
        <taxon>Embryophyta</taxon>
        <taxon>Tracheophyta</taxon>
        <taxon>Spermatophyta</taxon>
        <taxon>Magnoliopsida</taxon>
        <taxon>Liliopsida</taxon>
        <taxon>Zingiberales</taxon>
        <taxon>Musaceae</taxon>
        <taxon>Musa</taxon>
    </lineage>
</organism>
<dbReference type="InterPro" id="IPR019473">
    <property type="entry name" value="TFIID_su8_C"/>
</dbReference>
<dbReference type="Pfam" id="PF07524">
    <property type="entry name" value="Bromo_TP"/>
    <property type="match status" value="1"/>
</dbReference>
<evidence type="ECO:0000256" key="3">
    <source>
        <dbReference type="ARBA" id="ARBA00017307"/>
    </source>
</evidence>
<evidence type="ECO:0000256" key="2">
    <source>
        <dbReference type="ARBA" id="ARBA00008767"/>
    </source>
</evidence>
<evidence type="ECO:0000313" key="9">
    <source>
        <dbReference type="EMBL" id="URE35554.1"/>
    </source>
</evidence>
<dbReference type="OrthoDB" id="436852at2759"/>
<dbReference type="Proteomes" id="UP001055439">
    <property type="component" value="Chromosome 8"/>
</dbReference>
<comment type="subcellular location">
    <subcellularLocation>
        <location evidence="1">Nucleus</location>
    </subcellularLocation>
</comment>
<keyword evidence="10" id="KW-1185">Reference proteome</keyword>
<comment type="similarity">
    <text evidence="2">Belongs to the TAF8 family.</text>
</comment>